<comment type="caution">
    <text evidence="1">The sequence shown here is derived from an EMBL/GenBank/DDBJ whole genome shotgun (WGS) entry which is preliminary data.</text>
</comment>
<reference evidence="1 2" key="1">
    <citation type="submission" date="2020-10" db="EMBL/GenBank/DDBJ databases">
        <authorList>
            <person name="Castelo-Branco R."/>
            <person name="Eusebio N."/>
            <person name="Adriana R."/>
            <person name="Vieira A."/>
            <person name="Brugerolle De Fraissinette N."/>
            <person name="Rezende De Castro R."/>
            <person name="Schneider M.P."/>
            <person name="Vasconcelos V."/>
            <person name="Leao P.N."/>
        </authorList>
    </citation>
    <scope>NUCLEOTIDE SEQUENCE [LARGE SCALE GENOMIC DNA]</scope>
    <source>
        <strain evidence="1 2">LEGE 00031</strain>
    </source>
</reference>
<keyword evidence="2" id="KW-1185">Reference proteome</keyword>
<dbReference type="Proteomes" id="UP000658720">
    <property type="component" value="Unassembled WGS sequence"/>
</dbReference>
<sequence>MSTVIPTSQEPVTLPNEILEISISIAVKELDPSLVNEQFLKFSGIVPNEWELNQQPVVSKAGSQLVFKNGLSIVAQPRSLTFLEGMNDKTAEVITVGKVASAFVEKLPNAQYNGVVVTPKCLIPLPDQNDGARKFITGTLLASGSWQDLGKAPVQAAVEFTYLLEGCQFNLKVNQATLQIPDRQAVSALLFAGNFNYSLNNPNPQERVNVAKQYIEAWQSDLDTFRAIVHEKFLAEQQPQTVFG</sequence>
<name>A0ABR9VRV0_9SYNC</name>
<evidence type="ECO:0000313" key="1">
    <source>
        <dbReference type="EMBL" id="MBE9253208.1"/>
    </source>
</evidence>
<dbReference type="EMBL" id="JADEVV010000009">
    <property type="protein sequence ID" value="MBE9253208.1"/>
    <property type="molecule type" value="Genomic_DNA"/>
</dbReference>
<protein>
    <submittedName>
        <fullName evidence="1">Uncharacterized protein</fullName>
    </submittedName>
</protein>
<organism evidence="1 2">
    <name type="scientific">Synechocystis salina LEGE 00031</name>
    <dbReference type="NCBI Taxonomy" id="1828736"/>
    <lineage>
        <taxon>Bacteria</taxon>
        <taxon>Bacillati</taxon>
        <taxon>Cyanobacteriota</taxon>
        <taxon>Cyanophyceae</taxon>
        <taxon>Synechococcales</taxon>
        <taxon>Merismopediaceae</taxon>
        <taxon>Synechocystis</taxon>
    </lineage>
</organism>
<dbReference type="RefSeq" id="WP_194019119.1">
    <property type="nucleotide sequence ID" value="NZ_JADEVV010000009.1"/>
</dbReference>
<gene>
    <name evidence="1" type="ORF">IQ217_04885</name>
</gene>
<accession>A0ABR9VRV0</accession>
<evidence type="ECO:0000313" key="2">
    <source>
        <dbReference type="Proteomes" id="UP000658720"/>
    </source>
</evidence>
<proteinExistence type="predicted"/>